<dbReference type="AlphaFoldDB" id="A0A7E5W4Y8"/>
<dbReference type="SUPFAM" id="SSF88723">
    <property type="entry name" value="PIN domain-like"/>
    <property type="match status" value="1"/>
</dbReference>
<name>A0A7E5W4Y8_TRINI</name>
<dbReference type="OrthoDB" id="25987at2759"/>
<dbReference type="KEGG" id="tnl:113499402"/>
<comment type="similarity">
    <text evidence="1">Belongs to the asteroid family.</text>
</comment>
<dbReference type="InterPro" id="IPR026832">
    <property type="entry name" value="Asteroid"/>
</dbReference>
<keyword evidence="2" id="KW-1185">Reference proteome</keyword>
<dbReference type="InParanoid" id="A0A7E5W4Y8"/>
<evidence type="ECO:0000313" key="2">
    <source>
        <dbReference type="Proteomes" id="UP000322000"/>
    </source>
</evidence>
<dbReference type="PANTHER" id="PTHR15665">
    <property type="entry name" value="ASTEROID PROTEIN"/>
    <property type="match status" value="1"/>
</dbReference>
<proteinExistence type="inferred from homology"/>
<dbReference type="PANTHER" id="PTHR15665:SF1">
    <property type="entry name" value="PROTEIN ASTEROID HOMOLOG 1"/>
    <property type="match status" value="1"/>
</dbReference>
<gene>
    <name evidence="3" type="primary">LOC113499402</name>
</gene>
<accession>A0A7E5W4Y8</accession>
<dbReference type="Gene3D" id="3.40.50.1010">
    <property type="entry name" value="5'-nuclease"/>
    <property type="match status" value="1"/>
</dbReference>
<dbReference type="Proteomes" id="UP000322000">
    <property type="component" value="Chromosome 1"/>
</dbReference>
<reference evidence="3" key="1">
    <citation type="submission" date="2025-08" db="UniProtKB">
        <authorList>
            <consortium name="RefSeq"/>
        </authorList>
    </citation>
    <scope>IDENTIFICATION</scope>
</reference>
<evidence type="ECO:0000256" key="1">
    <source>
        <dbReference type="ARBA" id="ARBA00007398"/>
    </source>
</evidence>
<sequence>MRWNYTSLRWYIKGRKLTSPHQLSNCHIVIDGDSYFKEILDKSNGTAVGLNCDTYADILTKNLTALLENHVHCYVIFNGAAKLDLLKQKKSQQRIIDNSLNDPKCSGQFHPKLMKDIQKQVLDEMGIKYFVCEYECTEAVVGVARKFKFPVLTNRIEYCLLGVSCIPIDSMEIEDSTKKINCSIYEHEAVKTAIGVYKKMPVLLTIFHETGDYVAKLSKVMMCGPNDVIPVIRWVKRQREEVLIAAISKSLQDDKEKAAFMERYENIKNLYLLPPCNLAVKYFQKSRPHGLFRDDRKWFAKGVSSGRIAIPYINLKKKGVICGSSLVNDVNQPDAILAAIEIIAYSHCILKNSQDSHITLIGRTGNQCTIREIHTHFDSKISNRNLFESRRSSKFANLLQNENYVENFLENALPGYELKEKCNIFLKMPDSWILIMSLVYYIHKKNKNFVNGAYSVLLSYFVLGHVSYKLDSLKSQNNTRVEGSRDSKIINDCQYIYNGLQFLFKSVDSGKQDNRIVHSFSEFLHCLQHLNYLNKLCGNRYVSTVYHDTYNATFVYNTFLFIKDKEHLMRFLETTFEGSSELSVFKNVVEDFETCLNAVRSHQDCKSESNA</sequence>
<dbReference type="InterPro" id="IPR029060">
    <property type="entry name" value="PIN-like_dom_sf"/>
</dbReference>
<dbReference type="GeneID" id="113499402"/>
<organism evidence="2 3">
    <name type="scientific">Trichoplusia ni</name>
    <name type="common">Cabbage looper</name>
    <dbReference type="NCBI Taxonomy" id="7111"/>
    <lineage>
        <taxon>Eukaryota</taxon>
        <taxon>Metazoa</taxon>
        <taxon>Ecdysozoa</taxon>
        <taxon>Arthropoda</taxon>
        <taxon>Hexapoda</taxon>
        <taxon>Insecta</taxon>
        <taxon>Pterygota</taxon>
        <taxon>Neoptera</taxon>
        <taxon>Endopterygota</taxon>
        <taxon>Lepidoptera</taxon>
        <taxon>Glossata</taxon>
        <taxon>Ditrysia</taxon>
        <taxon>Noctuoidea</taxon>
        <taxon>Noctuidae</taxon>
        <taxon>Plusiinae</taxon>
        <taxon>Trichoplusia</taxon>
    </lineage>
</organism>
<protein>
    <submittedName>
        <fullName evidence="3">Uncharacterized protein LOC113499402</fullName>
    </submittedName>
</protein>
<dbReference type="RefSeq" id="XP_026735684.1">
    <property type="nucleotide sequence ID" value="XM_026879883.1"/>
</dbReference>
<evidence type="ECO:0000313" key="3">
    <source>
        <dbReference type="RefSeq" id="XP_026735684.1"/>
    </source>
</evidence>